<gene>
    <name evidence="3" type="ORF">GCM10009425_27390</name>
</gene>
<dbReference type="EMBL" id="BMNW01000005">
    <property type="protein sequence ID" value="GGM14922.1"/>
    <property type="molecule type" value="Genomic_DNA"/>
</dbReference>
<dbReference type="Gene3D" id="2.40.160.20">
    <property type="match status" value="1"/>
</dbReference>
<dbReference type="InterPro" id="IPR020915">
    <property type="entry name" value="UPF0311"/>
</dbReference>
<evidence type="ECO:0000256" key="1">
    <source>
        <dbReference type="HAMAP-Rule" id="MF_00775"/>
    </source>
</evidence>
<dbReference type="PANTHER" id="PTHR37315:SF1">
    <property type="entry name" value="UPF0311 PROTEIN BLR7842"/>
    <property type="match status" value="1"/>
</dbReference>
<evidence type="ECO:0000256" key="2">
    <source>
        <dbReference type="SAM" id="SignalP"/>
    </source>
</evidence>
<evidence type="ECO:0000313" key="3">
    <source>
        <dbReference type="EMBL" id="GGM14922.1"/>
    </source>
</evidence>
<name>A0ABQ2GWS8_9PSED</name>
<feature type="signal peptide" evidence="2">
    <location>
        <begin position="1"/>
        <end position="23"/>
    </location>
</feature>
<keyword evidence="4" id="KW-1185">Reference proteome</keyword>
<dbReference type="Pfam" id="PF11578">
    <property type="entry name" value="DUF3237"/>
    <property type="match status" value="1"/>
</dbReference>
<dbReference type="Proteomes" id="UP000616499">
    <property type="component" value="Unassembled WGS sequence"/>
</dbReference>
<comment type="similarity">
    <text evidence="1">Belongs to the UPF0311 family.</text>
</comment>
<dbReference type="RefSeq" id="WP_229685337.1">
    <property type="nucleotide sequence ID" value="NZ_BMNW01000005.1"/>
</dbReference>
<dbReference type="HAMAP" id="MF_00775">
    <property type="entry name" value="UPF0311"/>
    <property type="match status" value="1"/>
</dbReference>
<sequence>MIKPLFTVLLLTAGTLLSGTSMADEVQEKPAFDPPPLQLEKLARFEVDLTAPVWELGKTSDLGKRRIIPITGGRFEGPSFKGEILNNGADWQIVTDDGLAIIDTRYLLKTDDGALVYLQTKGYRYGPPEVMKDVAAGKPVDPSQYFFKVTMTFETSSEKYDWLNRAIGVGSAMRLGKAVVYDAYLLK</sequence>
<keyword evidence="2" id="KW-0732">Signal</keyword>
<protein>
    <recommendedName>
        <fullName evidence="1">UPF0311 protein GCM10009425_27390</fullName>
    </recommendedName>
</protein>
<dbReference type="PANTHER" id="PTHR37315">
    <property type="entry name" value="UPF0311 PROTEIN BLR7842"/>
    <property type="match status" value="1"/>
</dbReference>
<evidence type="ECO:0000313" key="4">
    <source>
        <dbReference type="Proteomes" id="UP000616499"/>
    </source>
</evidence>
<accession>A0ABQ2GWS8</accession>
<proteinExistence type="inferred from homology"/>
<organism evidence="3 4">
    <name type="scientific">Pseudomonas asuensis</name>
    <dbReference type="NCBI Taxonomy" id="1825787"/>
    <lineage>
        <taxon>Bacteria</taxon>
        <taxon>Pseudomonadati</taxon>
        <taxon>Pseudomonadota</taxon>
        <taxon>Gammaproteobacteria</taxon>
        <taxon>Pseudomonadales</taxon>
        <taxon>Pseudomonadaceae</taxon>
        <taxon>Pseudomonas</taxon>
    </lineage>
</organism>
<reference evidence="4" key="1">
    <citation type="journal article" date="2019" name="Int. J. Syst. Evol. Microbiol.">
        <title>The Global Catalogue of Microorganisms (GCM) 10K type strain sequencing project: providing services to taxonomists for standard genome sequencing and annotation.</title>
        <authorList>
            <consortium name="The Broad Institute Genomics Platform"/>
            <consortium name="The Broad Institute Genome Sequencing Center for Infectious Disease"/>
            <person name="Wu L."/>
            <person name="Ma J."/>
        </authorList>
    </citation>
    <scope>NUCLEOTIDE SEQUENCE [LARGE SCALE GENOMIC DNA]</scope>
    <source>
        <strain evidence="4">JCM 13501</strain>
    </source>
</reference>
<comment type="caution">
    <text evidence="3">The sequence shown here is derived from an EMBL/GenBank/DDBJ whole genome shotgun (WGS) entry which is preliminary data.</text>
</comment>
<feature type="chain" id="PRO_5047203204" description="UPF0311 protein GCM10009425_27390" evidence="2">
    <location>
        <begin position="24"/>
        <end position="187"/>
    </location>
</feature>